<dbReference type="InterPro" id="IPR013154">
    <property type="entry name" value="ADH-like_N"/>
</dbReference>
<evidence type="ECO:0000313" key="2">
    <source>
        <dbReference type="EMBL" id="MBB4631969.1"/>
    </source>
</evidence>
<feature type="domain" description="Enoyl reductase (ER)" evidence="1">
    <location>
        <begin position="12"/>
        <end position="334"/>
    </location>
</feature>
<dbReference type="InterPro" id="IPR011032">
    <property type="entry name" value="GroES-like_sf"/>
</dbReference>
<reference evidence="2 3" key="1">
    <citation type="submission" date="2020-08" db="EMBL/GenBank/DDBJ databases">
        <title>Genomic Encyclopedia of Type Strains, Phase IV (KMG-IV): sequencing the most valuable type-strain genomes for metagenomic binning, comparative biology and taxonomic classification.</title>
        <authorList>
            <person name="Goeker M."/>
        </authorList>
    </citation>
    <scope>NUCLEOTIDE SEQUENCE [LARGE SCALE GENOMIC DNA]</scope>
    <source>
        <strain evidence="2 3">DSM 17328</strain>
    </source>
</reference>
<dbReference type="Pfam" id="PF08240">
    <property type="entry name" value="ADH_N"/>
    <property type="match status" value="1"/>
</dbReference>
<dbReference type="GO" id="GO:0016491">
    <property type="term" value="F:oxidoreductase activity"/>
    <property type="evidence" value="ECO:0007669"/>
    <property type="project" value="InterPro"/>
</dbReference>
<organism evidence="2 3">
    <name type="scientific">Sphingosinicella soli</name>
    <dbReference type="NCBI Taxonomy" id="333708"/>
    <lineage>
        <taxon>Bacteria</taxon>
        <taxon>Pseudomonadati</taxon>
        <taxon>Pseudomonadota</taxon>
        <taxon>Alphaproteobacteria</taxon>
        <taxon>Sphingomonadales</taxon>
        <taxon>Sphingosinicellaceae</taxon>
        <taxon>Sphingosinicella</taxon>
    </lineage>
</organism>
<name>A0A7W7F6Q4_9SPHN</name>
<dbReference type="Gene3D" id="3.90.180.10">
    <property type="entry name" value="Medium-chain alcohol dehydrogenases, catalytic domain"/>
    <property type="match status" value="1"/>
</dbReference>
<accession>A0A7W7F6Q4</accession>
<evidence type="ECO:0000259" key="1">
    <source>
        <dbReference type="SMART" id="SM00829"/>
    </source>
</evidence>
<dbReference type="PANTHER" id="PTHR45033:SF2">
    <property type="entry name" value="ZINC-TYPE ALCOHOL DEHYDROGENASE-LIKE PROTEIN C1773.06C"/>
    <property type="match status" value="1"/>
</dbReference>
<proteinExistence type="predicted"/>
<keyword evidence="3" id="KW-1185">Reference proteome</keyword>
<sequence>MKTDAIRIKNPATLDSLRLATFEVPEPGPRDVLIRVRASSLNHHDYLVVTGGLRSEDGRIPMSDGAGEVVAVGSAVDEFAVGDHVLGTFFTNWQDGTLLDGGFRPVPGDGCDGFAARHVLMPACALTRMPAGYDFVQSATLPCAGVTAWRALMVNDRMKAGETVLVQGTGGVSIFALQLAKAGGATVIATSSSDEKLARLKALGADHLINYRTTPEWGTTAAALTGKGGVDHVVEVGGVGTLSQSIVAARNGGHIALIGALTGREGAVPTALIMRKQIRLVGLTVGSRAHQLELIQAVEATGILPVIDRSFPLEELADAFRYQETGRHFGKICITI</sequence>
<dbReference type="SUPFAM" id="SSF50129">
    <property type="entry name" value="GroES-like"/>
    <property type="match status" value="1"/>
</dbReference>
<dbReference type="AlphaFoldDB" id="A0A7W7F6Q4"/>
<dbReference type="InterPro" id="IPR052711">
    <property type="entry name" value="Zinc_ADH-like"/>
</dbReference>
<dbReference type="EMBL" id="JACHNZ010000015">
    <property type="protein sequence ID" value="MBB4631969.1"/>
    <property type="molecule type" value="Genomic_DNA"/>
</dbReference>
<dbReference type="RefSeq" id="WP_184067624.1">
    <property type="nucleotide sequence ID" value="NZ_JACHNZ010000015.1"/>
</dbReference>
<dbReference type="Proteomes" id="UP000566324">
    <property type="component" value="Unassembled WGS sequence"/>
</dbReference>
<comment type="caution">
    <text evidence="2">The sequence shown here is derived from an EMBL/GenBank/DDBJ whole genome shotgun (WGS) entry which is preliminary data.</text>
</comment>
<protein>
    <submittedName>
        <fullName evidence="2">NADPH:quinone reductase-like Zn-dependent oxidoreductase</fullName>
    </submittedName>
</protein>
<dbReference type="PANTHER" id="PTHR45033">
    <property type="match status" value="1"/>
</dbReference>
<dbReference type="SMART" id="SM00829">
    <property type="entry name" value="PKS_ER"/>
    <property type="match status" value="1"/>
</dbReference>
<dbReference type="InterPro" id="IPR036291">
    <property type="entry name" value="NAD(P)-bd_dom_sf"/>
</dbReference>
<dbReference type="SUPFAM" id="SSF51735">
    <property type="entry name" value="NAD(P)-binding Rossmann-fold domains"/>
    <property type="match status" value="1"/>
</dbReference>
<dbReference type="InterPro" id="IPR013149">
    <property type="entry name" value="ADH-like_C"/>
</dbReference>
<dbReference type="Gene3D" id="3.40.50.720">
    <property type="entry name" value="NAD(P)-binding Rossmann-like Domain"/>
    <property type="match status" value="1"/>
</dbReference>
<dbReference type="Pfam" id="PF00107">
    <property type="entry name" value="ADH_zinc_N"/>
    <property type="match status" value="1"/>
</dbReference>
<gene>
    <name evidence="2" type="ORF">GGQ98_001586</name>
</gene>
<dbReference type="InterPro" id="IPR020843">
    <property type="entry name" value="ER"/>
</dbReference>
<evidence type="ECO:0000313" key="3">
    <source>
        <dbReference type="Proteomes" id="UP000566324"/>
    </source>
</evidence>
<dbReference type="CDD" id="cd08276">
    <property type="entry name" value="MDR7"/>
    <property type="match status" value="1"/>
</dbReference>